<protein>
    <submittedName>
        <fullName evidence="1">Uncharacterized protein</fullName>
    </submittedName>
</protein>
<name>A0ABN9EXD0_9NEOB</name>
<sequence>MYPSECPLFHINVLIRVPIIINVSIRVPLGIKCVHQHAPYFMLRGTLMSTFYVKGTLMGTFYVRGHSDGPI</sequence>
<proteinExistence type="predicted"/>
<comment type="caution">
    <text evidence="1">The sequence shown here is derived from an EMBL/GenBank/DDBJ whole genome shotgun (WGS) entry which is preliminary data.</text>
</comment>
<organism evidence="1 2">
    <name type="scientific">Staurois parvus</name>
    <dbReference type="NCBI Taxonomy" id="386267"/>
    <lineage>
        <taxon>Eukaryota</taxon>
        <taxon>Metazoa</taxon>
        <taxon>Chordata</taxon>
        <taxon>Craniata</taxon>
        <taxon>Vertebrata</taxon>
        <taxon>Euteleostomi</taxon>
        <taxon>Amphibia</taxon>
        <taxon>Batrachia</taxon>
        <taxon>Anura</taxon>
        <taxon>Neobatrachia</taxon>
        <taxon>Ranoidea</taxon>
        <taxon>Ranidae</taxon>
        <taxon>Staurois</taxon>
    </lineage>
</organism>
<evidence type="ECO:0000313" key="1">
    <source>
        <dbReference type="EMBL" id="CAI9588889.1"/>
    </source>
</evidence>
<evidence type="ECO:0000313" key="2">
    <source>
        <dbReference type="Proteomes" id="UP001162483"/>
    </source>
</evidence>
<dbReference type="EMBL" id="CATNWA010016005">
    <property type="protein sequence ID" value="CAI9588889.1"/>
    <property type="molecule type" value="Genomic_DNA"/>
</dbReference>
<accession>A0ABN9EXD0</accession>
<gene>
    <name evidence="1" type="ORF">SPARVUS_LOCUS10818027</name>
</gene>
<dbReference type="Proteomes" id="UP001162483">
    <property type="component" value="Unassembled WGS sequence"/>
</dbReference>
<keyword evidence="2" id="KW-1185">Reference proteome</keyword>
<reference evidence="1" key="1">
    <citation type="submission" date="2023-05" db="EMBL/GenBank/DDBJ databases">
        <authorList>
            <person name="Stuckert A."/>
        </authorList>
    </citation>
    <scope>NUCLEOTIDE SEQUENCE</scope>
</reference>